<gene>
    <name evidence="2" type="ORF">GWK63_07945</name>
</gene>
<dbReference type="AlphaFoldDB" id="A0A858JJA6"/>
<dbReference type="SUPFAM" id="SSF51338">
    <property type="entry name" value="Composite domain of metallo-dependent hydrolases"/>
    <property type="match status" value="1"/>
</dbReference>
<dbReference type="GO" id="GO:0035888">
    <property type="term" value="F:isoguanine deaminase activity"/>
    <property type="evidence" value="ECO:0007669"/>
    <property type="project" value="TreeGrafter"/>
</dbReference>
<dbReference type="GO" id="GO:0004131">
    <property type="term" value="F:cytosine deaminase activity"/>
    <property type="evidence" value="ECO:0007669"/>
    <property type="project" value="UniProtKB-EC"/>
</dbReference>
<evidence type="ECO:0000313" key="3">
    <source>
        <dbReference type="Proteomes" id="UP000502533"/>
    </source>
</evidence>
<name>A0A858JJA6_9PROT</name>
<protein>
    <submittedName>
        <fullName evidence="2">Cytosine deaminase</fullName>
        <ecNumber evidence="2">3.5.4.1</ecNumber>
    </submittedName>
</protein>
<dbReference type="Gene3D" id="2.30.40.10">
    <property type="entry name" value="Urease, subunit C, domain 1"/>
    <property type="match status" value="1"/>
</dbReference>
<dbReference type="EMBL" id="CP050139">
    <property type="protein sequence ID" value="QIP37011.1"/>
    <property type="molecule type" value="Genomic_DNA"/>
</dbReference>
<reference evidence="2 3" key="1">
    <citation type="submission" date="2020-03" db="EMBL/GenBank/DDBJ databases">
        <title>Isolation of cellulose-producing strains, genome characterization and application of the synthesized cellulose films as an economical and sustainable material for piezoelectric sensor construction.</title>
        <authorList>
            <person name="Mangayil R.K."/>
        </authorList>
    </citation>
    <scope>NUCLEOTIDE SEQUENCE [LARGE SCALE GENOMIC DNA]</scope>
    <source>
        <strain evidence="2 3">ENS 9a1a</strain>
    </source>
</reference>
<evidence type="ECO:0000259" key="1">
    <source>
        <dbReference type="Pfam" id="PF07969"/>
    </source>
</evidence>
<dbReference type="PANTHER" id="PTHR32027:SF0">
    <property type="entry name" value="CYTOSINE DEAMINASE"/>
    <property type="match status" value="1"/>
</dbReference>
<dbReference type="SUPFAM" id="SSF51556">
    <property type="entry name" value="Metallo-dependent hydrolases"/>
    <property type="match status" value="1"/>
</dbReference>
<sequence>MMDLALFLNHDAYMLADATLPAADGGLLRRNLVIAGGRIAAISEQPPGAGLPVAHLGGAMVWPAMADIHTHLDKGFIWDRTPNPDGTFMGALQAVNQDREAYWSVEDVRRRMTFALRCAHAHGTQAVRTHLDTMGAHGHTVWPLIREMQAQWAGRIALQAVSLAMPQSYAGEEGERIAREVAATPGACLGAVLMHDNATPEHLERLFALAEKFGCGLDLHVDENNVRGGTALQAVAEMVMRRRFSLPVLCGHCCSLSVQDAPRQKEIVQSVADAGMGIVSLPMCNLYLQDRQPGRTPLWRGVSMVHELHAAGVPVMFASDNTRDPFYAYGDLDMAEVFSQAVRIAHLDHPFGGWWQSVSVTPARWMGLDTTLRAGNPADLVIFEARDMNQLVTRPAAPRTVIRHGRVLDARVPAYTELEQPAP</sequence>
<evidence type="ECO:0000313" key="2">
    <source>
        <dbReference type="EMBL" id="QIP37011.1"/>
    </source>
</evidence>
<dbReference type="EC" id="3.5.4.1" evidence="2"/>
<feature type="domain" description="Amidohydrolase 3" evidence="1">
    <location>
        <begin position="193"/>
        <end position="408"/>
    </location>
</feature>
<proteinExistence type="predicted"/>
<dbReference type="CDD" id="cd01293">
    <property type="entry name" value="Bact_CD"/>
    <property type="match status" value="1"/>
</dbReference>
<keyword evidence="2" id="KW-0378">Hydrolase</keyword>
<dbReference type="InterPro" id="IPR013108">
    <property type="entry name" value="Amidohydro_3"/>
</dbReference>
<dbReference type="Proteomes" id="UP000502533">
    <property type="component" value="Chromosome"/>
</dbReference>
<dbReference type="InterPro" id="IPR011059">
    <property type="entry name" value="Metal-dep_hydrolase_composite"/>
</dbReference>
<dbReference type="GO" id="GO:0006209">
    <property type="term" value="P:cytosine catabolic process"/>
    <property type="evidence" value="ECO:0007669"/>
    <property type="project" value="TreeGrafter"/>
</dbReference>
<dbReference type="Gene3D" id="3.20.20.140">
    <property type="entry name" value="Metal-dependent hydrolases"/>
    <property type="match status" value="1"/>
</dbReference>
<dbReference type="InterPro" id="IPR032466">
    <property type="entry name" value="Metal_Hydrolase"/>
</dbReference>
<organism evidence="2 3">
    <name type="scientific">Komagataeibacter rhaeticus</name>
    <dbReference type="NCBI Taxonomy" id="215221"/>
    <lineage>
        <taxon>Bacteria</taxon>
        <taxon>Pseudomonadati</taxon>
        <taxon>Pseudomonadota</taxon>
        <taxon>Alphaproteobacteria</taxon>
        <taxon>Acetobacterales</taxon>
        <taxon>Acetobacteraceae</taxon>
        <taxon>Komagataeibacter</taxon>
    </lineage>
</organism>
<dbReference type="InterPro" id="IPR052349">
    <property type="entry name" value="Metallo-hydrolase_Enzymes"/>
</dbReference>
<dbReference type="Pfam" id="PF07969">
    <property type="entry name" value="Amidohydro_3"/>
    <property type="match status" value="1"/>
</dbReference>
<dbReference type="NCBIfam" id="NF005759">
    <property type="entry name" value="PRK07583.1"/>
    <property type="match status" value="1"/>
</dbReference>
<dbReference type="KEGG" id="kre:GWK63_07945"/>
<keyword evidence="3" id="KW-1185">Reference proteome</keyword>
<dbReference type="PANTHER" id="PTHR32027">
    <property type="entry name" value="CYTOSINE DEAMINASE"/>
    <property type="match status" value="1"/>
</dbReference>
<accession>A0A858JJA6</accession>